<dbReference type="PANTHER" id="PTHR32063:SF11">
    <property type="entry name" value="CATION OR DRUG EFFLUX SYSTEM PROTEIN"/>
    <property type="match status" value="1"/>
</dbReference>
<evidence type="ECO:0000313" key="2">
    <source>
        <dbReference type="EMBL" id="ODA67159.1"/>
    </source>
</evidence>
<gene>
    <name evidence="2" type="ORF">A7A08_01905</name>
</gene>
<dbReference type="PATRIC" id="fig|1177755.3.peg.1908"/>
<keyword evidence="3" id="KW-1185">Reference proteome</keyword>
<name>A0A1E2RYN3_9HYPH</name>
<proteinExistence type="predicted"/>
<feature type="transmembrane region" description="Helical" evidence="1">
    <location>
        <begin position="94"/>
        <end position="116"/>
    </location>
</feature>
<dbReference type="Gene3D" id="1.20.1640.10">
    <property type="entry name" value="Multidrug efflux transporter AcrB transmembrane domain"/>
    <property type="match status" value="1"/>
</dbReference>
<dbReference type="GO" id="GO:0042910">
    <property type="term" value="F:xenobiotic transmembrane transporter activity"/>
    <property type="evidence" value="ECO:0007669"/>
    <property type="project" value="TreeGrafter"/>
</dbReference>
<keyword evidence="1" id="KW-0472">Membrane</keyword>
<keyword evidence="1" id="KW-1133">Transmembrane helix</keyword>
<reference evidence="2 3" key="1">
    <citation type="submission" date="2016-07" db="EMBL/GenBank/DDBJ databases">
        <title>Draft genome sequence of Methyloligella halotolerans C2T (VKM B-2706T=CCUG 61687T=DSM 25045T), a halotolerant polyhydroxybutyrate accumulating methylotroph.</title>
        <authorList>
            <person name="Vasilenko O.V."/>
            <person name="Doronina N.V."/>
            <person name="Poroshina M.N."/>
            <person name="Tarlachkov S.V."/>
            <person name="Trotsenko Y.A."/>
        </authorList>
    </citation>
    <scope>NUCLEOTIDE SEQUENCE [LARGE SCALE GENOMIC DNA]</scope>
    <source>
        <strain evidence="2 3">VKM B-2706</strain>
    </source>
</reference>
<dbReference type="GO" id="GO:0005886">
    <property type="term" value="C:plasma membrane"/>
    <property type="evidence" value="ECO:0007669"/>
    <property type="project" value="TreeGrafter"/>
</dbReference>
<protein>
    <submittedName>
        <fullName evidence="2">Toluene efflux pump membrane transporter TtgE</fullName>
    </submittedName>
</protein>
<feature type="transmembrane region" description="Helical" evidence="1">
    <location>
        <begin position="15"/>
        <end position="38"/>
    </location>
</feature>
<dbReference type="EMBL" id="MASI01000004">
    <property type="protein sequence ID" value="ODA67159.1"/>
    <property type="molecule type" value="Genomic_DNA"/>
</dbReference>
<accession>A0A1E2RYN3</accession>
<dbReference type="InterPro" id="IPR001036">
    <property type="entry name" value="Acrflvin-R"/>
</dbReference>
<comment type="caution">
    <text evidence="2">The sequence shown here is derived from an EMBL/GenBank/DDBJ whole genome shotgun (WGS) entry which is preliminary data.</text>
</comment>
<dbReference type="SUPFAM" id="SSF82866">
    <property type="entry name" value="Multidrug efflux transporter AcrB transmembrane domain"/>
    <property type="match status" value="1"/>
</dbReference>
<organism evidence="2 3">
    <name type="scientific">Methyloligella halotolerans</name>
    <dbReference type="NCBI Taxonomy" id="1177755"/>
    <lineage>
        <taxon>Bacteria</taxon>
        <taxon>Pseudomonadati</taxon>
        <taxon>Pseudomonadota</taxon>
        <taxon>Alphaproteobacteria</taxon>
        <taxon>Hyphomicrobiales</taxon>
        <taxon>Hyphomicrobiaceae</taxon>
        <taxon>Methyloligella</taxon>
    </lineage>
</organism>
<evidence type="ECO:0000313" key="3">
    <source>
        <dbReference type="Proteomes" id="UP000095087"/>
    </source>
</evidence>
<keyword evidence="1" id="KW-0812">Transmembrane</keyword>
<evidence type="ECO:0000256" key="1">
    <source>
        <dbReference type="SAM" id="Phobius"/>
    </source>
</evidence>
<dbReference type="Pfam" id="PF00873">
    <property type="entry name" value="ACR_tran"/>
    <property type="match status" value="1"/>
</dbReference>
<dbReference type="PANTHER" id="PTHR32063">
    <property type="match status" value="1"/>
</dbReference>
<dbReference type="Proteomes" id="UP000095087">
    <property type="component" value="Unassembled WGS sequence"/>
</dbReference>
<dbReference type="AlphaFoldDB" id="A0A1E2RYN3"/>
<dbReference type="STRING" id="1177755.A7A08_01905"/>
<sequence length="164" mass="17872">MVFVFLLLAAQYESWSLPFSVILIVPMCLLAAITGLLLRGMEVNILGQIGFVVLIGLAAKNAILIVEFAKQNEEEGEDRFAAATDAARVRLRPILMTSFAFILGVLPLMIATGAGAEMRQSLGTAVFTGMLGVTFFGLIFTPIFYVVVRKFAKKPKEPRETAQT</sequence>
<feature type="transmembrane region" description="Helical" evidence="1">
    <location>
        <begin position="122"/>
        <end position="148"/>
    </location>
</feature>